<dbReference type="EMBL" id="MU275845">
    <property type="protein sequence ID" value="KAI0052509.1"/>
    <property type="molecule type" value="Genomic_DNA"/>
</dbReference>
<name>A0ACB8S7C4_9AGAM</name>
<keyword evidence="2" id="KW-1185">Reference proteome</keyword>
<accession>A0ACB8S7C4</accession>
<reference evidence="1" key="1">
    <citation type="submission" date="2021-02" db="EMBL/GenBank/DDBJ databases">
        <authorList>
            <consortium name="DOE Joint Genome Institute"/>
            <person name="Ahrendt S."/>
            <person name="Looney B.P."/>
            <person name="Miyauchi S."/>
            <person name="Morin E."/>
            <person name="Drula E."/>
            <person name="Courty P.E."/>
            <person name="Chicoki N."/>
            <person name="Fauchery L."/>
            <person name="Kohler A."/>
            <person name="Kuo A."/>
            <person name="Labutti K."/>
            <person name="Pangilinan J."/>
            <person name="Lipzen A."/>
            <person name="Riley R."/>
            <person name="Andreopoulos W."/>
            <person name="He G."/>
            <person name="Johnson J."/>
            <person name="Barry K.W."/>
            <person name="Grigoriev I.V."/>
            <person name="Nagy L."/>
            <person name="Hibbett D."/>
            <person name="Henrissat B."/>
            <person name="Matheny P.B."/>
            <person name="Labbe J."/>
            <person name="Martin F."/>
        </authorList>
    </citation>
    <scope>NUCLEOTIDE SEQUENCE</scope>
    <source>
        <strain evidence="1">FP105234-sp</strain>
    </source>
</reference>
<organism evidence="1 2">
    <name type="scientific">Auriscalpium vulgare</name>
    <dbReference type="NCBI Taxonomy" id="40419"/>
    <lineage>
        <taxon>Eukaryota</taxon>
        <taxon>Fungi</taxon>
        <taxon>Dikarya</taxon>
        <taxon>Basidiomycota</taxon>
        <taxon>Agaricomycotina</taxon>
        <taxon>Agaricomycetes</taxon>
        <taxon>Russulales</taxon>
        <taxon>Auriscalpiaceae</taxon>
        <taxon>Auriscalpium</taxon>
    </lineage>
</organism>
<evidence type="ECO:0000313" key="1">
    <source>
        <dbReference type="EMBL" id="KAI0052509.1"/>
    </source>
</evidence>
<reference evidence="1" key="2">
    <citation type="journal article" date="2022" name="New Phytol.">
        <title>Evolutionary transition to the ectomycorrhizal habit in the genomes of a hyperdiverse lineage of mushroom-forming fungi.</title>
        <authorList>
            <person name="Looney B."/>
            <person name="Miyauchi S."/>
            <person name="Morin E."/>
            <person name="Drula E."/>
            <person name="Courty P.E."/>
            <person name="Kohler A."/>
            <person name="Kuo A."/>
            <person name="LaButti K."/>
            <person name="Pangilinan J."/>
            <person name="Lipzen A."/>
            <person name="Riley R."/>
            <person name="Andreopoulos W."/>
            <person name="He G."/>
            <person name="Johnson J."/>
            <person name="Nolan M."/>
            <person name="Tritt A."/>
            <person name="Barry K.W."/>
            <person name="Grigoriev I.V."/>
            <person name="Nagy L.G."/>
            <person name="Hibbett D."/>
            <person name="Henrissat B."/>
            <person name="Matheny P.B."/>
            <person name="Labbe J."/>
            <person name="Martin F.M."/>
        </authorList>
    </citation>
    <scope>NUCLEOTIDE SEQUENCE</scope>
    <source>
        <strain evidence="1">FP105234-sp</strain>
    </source>
</reference>
<gene>
    <name evidence="1" type="ORF">FA95DRAFT_1329285</name>
</gene>
<proteinExistence type="predicted"/>
<sequence length="356" mass="39738">MPPPPLPFDIHARIIQYVYIISQTHDVDYPTLSACALVCKDWVAPSQRLLFRRIVRHSMGDGDSSWFRRVAPLLLRAFASRPHLGTYVRFLTIGTQFNYVQFNHLPDNLDDTLVLPLLRCCPHIALLSIVGTSVPNLQGLRALDLRPSVLVFSASIARDAVHTVLQVLPSVRHVVMELGGGLAPPPTSRLLSVKSGNTIDVGRLPEGILFEDLDLHYLFFSENMTSIEHAVASNLRALTTWVVPSSFTLERLTALETLILIRLPSPSVTLPRTLRHFGFHADNGSTPPGMAQSLKDLGASLSKSALPTLRVVSVTRCSHPSIRRTLERVCTARGAEFVEYVDREAYPRPRYVDWIW</sequence>
<comment type="caution">
    <text evidence="1">The sequence shown here is derived from an EMBL/GenBank/DDBJ whole genome shotgun (WGS) entry which is preliminary data.</text>
</comment>
<protein>
    <submittedName>
        <fullName evidence="1">Uncharacterized protein</fullName>
    </submittedName>
</protein>
<evidence type="ECO:0000313" key="2">
    <source>
        <dbReference type="Proteomes" id="UP000814033"/>
    </source>
</evidence>
<dbReference type="Proteomes" id="UP000814033">
    <property type="component" value="Unassembled WGS sequence"/>
</dbReference>